<dbReference type="InterPro" id="IPR025945">
    <property type="entry name" value="DHHW"/>
</dbReference>
<comment type="caution">
    <text evidence="3">The sequence shown here is derived from an EMBL/GenBank/DDBJ whole genome shotgun (WGS) entry which is preliminary data.</text>
</comment>
<dbReference type="Pfam" id="PF14286">
    <property type="entry name" value="DHHW"/>
    <property type="match status" value="1"/>
</dbReference>
<keyword evidence="2" id="KW-0812">Transmembrane</keyword>
<reference evidence="3" key="2">
    <citation type="submission" date="2021-04" db="EMBL/GenBank/DDBJ databases">
        <authorList>
            <person name="Gilroy R."/>
        </authorList>
    </citation>
    <scope>NUCLEOTIDE SEQUENCE</scope>
    <source>
        <strain evidence="3">CHK178-16964</strain>
    </source>
</reference>
<dbReference type="EMBL" id="DWZA01000076">
    <property type="protein sequence ID" value="HJA71658.1"/>
    <property type="molecule type" value="Genomic_DNA"/>
</dbReference>
<evidence type="ECO:0000313" key="3">
    <source>
        <dbReference type="EMBL" id="HJA71658.1"/>
    </source>
</evidence>
<keyword evidence="2" id="KW-0472">Membrane</keyword>
<organism evidence="3 4">
    <name type="scientific">Candidatus Lachnoclostridium stercoravium</name>
    <dbReference type="NCBI Taxonomy" id="2838633"/>
    <lineage>
        <taxon>Bacteria</taxon>
        <taxon>Bacillati</taxon>
        <taxon>Bacillota</taxon>
        <taxon>Clostridia</taxon>
        <taxon>Lachnospirales</taxon>
        <taxon>Lachnospiraceae</taxon>
    </lineage>
</organism>
<feature type="transmembrane region" description="Helical" evidence="2">
    <location>
        <begin position="21"/>
        <end position="42"/>
    </location>
</feature>
<gene>
    <name evidence="3" type="ORF">IAA07_08810</name>
</gene>
<evidence type="ECO:0000256" key="2">
    <source>
        <dbReference type="SAM" id="Phobius"/>
    </source>
</evidence>
<dbReference type="Proteomes" id="UP000823900">
    <property type="component" value="Unassembled WGS sequence"/>
</dbReference>
<feature type="compositionally biased region" description="Low complexity" evidence="1">
    <location>
        <begin position="164"/>
        <end position="177"/>
    </location>
</feature>
<name>A0A9D2HJW6_9FIRM</name>
<proteinExistence type="predicted"/>
<feature type="region of interest" description="Disordered" evidence="1">
    <location>
        <begin position="114"/>
        <end position="190"/>
    </location>
</feature>
<keyword evidence="2" id="KW-1133">Transmembrane helix</keyword>
<dbReference type="AlphaFoldDB" id="A0A9D2HJW6"/>
<evidence type="ECO:0000313" key="4">
    <source>
        <dbReference type="Proteomes" id="UP000823900"/>
    </source>
</evidence>
<reference evidence="3" key="1">
    <citation type="journal article" date="2021" name="PeerJ">
        <title>Extensive microbial diversity within the chicken gut microbiome revealed by metagenomics and culture.</title>
        <authorList>
            <person name="Gilroy R."/>
            <person name="Ravi A."/>
            <person name="Getino M."/>
            <person name="Pursley I."/>
            <person name="Horton D.L."/>
            <person name="Alikhan N.F."/>
            <person name="Baker D."/>
            <person name="Gharbi K."/>
            <person name="Hall N."/>
            <person name="Watson M."/>
            <person name="Adriaenssens E.M."/>
            <person name="Foster-Nyarko E."/>
            <person name="Jarju S."/>
            <person name="Secka A."/>
            <person name="Antonio M."/>
            <person name="Oren A."/>
            <person name="Chaudhuri R.R."/>
            <person name="La Ragione R."/>
            <person name="Hildebrand F."/>
            <person name="Pallen M.J."/>
        </authorList>
    </citation>
    <scope>NUCLEOTIDE SEQUENCE</scope>
    <source>
        <strain evidence="3">CHK178-16964</strain>
    </source>
</reference>
<evidence type="ECO:0008006" key="5">
    <source>
        <dbReference type="Google" id="ProtNLM"/>
    </source>
</evidence>
<evidence type="ECO:0000256" key="1">
    <source>
        <dbReference type="SAM" id="MobiDB-lite"/>
    </source>
</evidence>
<accession>A0A9D2HJW6</accession>
<protein>
    <recommendedName>
        <fullName evidence="5">DHHW protein</fullName>
    </recommendedName>
</protein>
<sequence>MKNSYQMKLKKRRVLRKRDAATVYIFGLGLLLLFVLGMALPLRPTVSDVEKRELEKFPKFQLETFLNGEYFGQISTWYADTFPFREKLLSANSAVKELYGIKTQQLYGNTAVGDEIPDVIPEPNASGEQPSPDEDPAALASAGAQEESAADSSPEAQVSEESSDGAGQAEEAAAAASEPEETEEQLPDATIHVEPEVAGTVYIAEGRGFELYYFSREGADLYASVINEAAQKLAGTATVYDMLVPTAVSVCLDEQIQESLKSSPQDKAFDYVYSMIQDPVKKVSVFDTLKKHNAEYIYFNTDHHWTALGAYYAYREFAQAKGIEPKSLDSYQKVTFDHFIGSFYSFSNQAEALKNNPDTIEAYVPSSTNNMMFVEKSGEQRQWKIINDVSQYAAGVKYSCFIGGDNPYSRIDNPVLTDGSSCVVIKESYGNAFVPFLVDHYQTVHVIDYRYYKGNLVDFVKENGVQDVIFVNNADVLNTSKPKQIQALLGA</sequence>